<organism evidence="2 3">
    <name type="scientific">Aspergillus rambellii</name>
    <dbReference type="NCBI Taxonomy" id="308745"/>
    <lineage>
        <taxon>Eukaryota</taxon>
        <taxon>Fungi</taxon>
        <taxon>Dikarya</taxon>
        <taxon>Ascomycota</taxon>
        <taxon>Pezizomycotina</taxon>
        <taxon>Eurotiomycetes</taxon>
        <taxon>Eurotiomycetidae</taxon>
        <taxon>Eurotiales</taxon>
        <taxon>Aspergillaceae</taxon>
        <taxon>Aspergillus</taxon>
        <taxon>Aspergillus subgen. Nidulantes</taxon>
    </lineage>
</organism>
<feature type="transmembrane region" description="Helical" evidence="1">
    <location>
        <begin position="37"/>
        <end position="61"/>
    </location>
</feature>
<dbReference type="AlphaFoldDB" id="A0A0F8X5C7"/>
<dbReference type="GO" id="GO:0000329">
    <property type="term" value="C:fungal-type vacuole membrane"/>
    <property type="evidence" value="ECO:0007669"/>
    <property type="project" value="InterPro"/>
</dbReference>
<dbReference type="PANTHER" id="PTHR35895:SF1">
    <property type="entry name" value="LIPID-BINDING SERUM GLYCOPROTEIN C-TERMINAL DOMAIN-CONTAINING PROTEIN"/>
    <property type="match status" value="1"/>
</dbReference>
<dbReference type="EMBL" id="JZBS01002425">
    <property type="protein sequence ID" value="KKK18772.1"/>
    <property type="molecule type" value="Genomic_DNA"/>
</dbReference>
<sequence length="331" mass="35575">ISPRFKMASDKVVVEEVSITGTKPSFGARFKSHYKRFWWAHLIALVVSVLVVSLPMVYVGYPRIAQADINDSTLSVSAMFISDPSPESFHLNQTQIIGTDSIFHPKIFSFEAEVGLEGASASFANVTVPQVQAKDGTVVNVAQRVELSDAAAFAAFSSAVMMSEEFGLTVSGRPRLKQGPLPTITVTYDKAVTMKGLNKLKGFTIISMHPVSNRADGNNAVGQVSIPNPSVMTLSMGNLTMDLWSANGTSLGQSFLNDLVLVPGNNTVPMLSNIDMMKVISLLPRNPPYVIPVKVTGNSSTYNGKEIPYFTAALAANKLTVDLNLTEVLGS</sequence>
<proteinExistence type="predicted"/>
<keyword evidence="1" id="KW-1133">Transmembrane helix</keyword>
<feature type="non-terminal residue" evidence="2">
    <location>
        <position position="1"/>
    </location>
</feature>
<dbReference type="InterPro" id="IPR046368">
    <property type="entry name" value="Tag1"/>
</dbReference>
<keyword evidence="1" id="KW-0472">Membrane</keyword>
<dbReference type="SUPFAM" id="SSF117070">
    <property type="entry name" value="LEA14-like"/>
    <property type="match status" value="1"/>
</dbReference>
<dbReference type="Proteomes" id="UP000034291">
    <property type="component" value="Unassembled WGS sequence"/>
</dbReference>
<keyword evidence="1" id="KW-0812">Transmembrane</keyword>
<dbReference type="STRING" id="308745.A0A0F8X5C7"/>
<evidence type="ECO:0000313" key="3">
    <source>
        <dbReference type="Proteomes" id="UP000034291"/>
    </source>
</evidence>
<dbReference type="OrthoDB" id="10039566at2759"/>
<dbReference type="PANTHER" id="PTHR35895">
    <property type="entry name" value="CHROMOSOME 16, WHOLE GENOME SHOTGUN SEQUENCE"/>
    <property type="match status" value="1"/>
</dbReference>
<dbReference type="InterPro" id="IPR022185">
    <property type="entry name" value="DUF3712"/>
</dbReference>
<gene>
    <name evidence="2" type="ORF">ARAM_004307</name>
</gene>
<comment type="caution">
    <text evidence="2">The sequence shown here is derived from an EMBL/GenBank/DDBJ whole genome shotgun (WGS) entry which is preliminary data.</text>
</comment>
<accession>A0A0F8X5C7</accession>
<dbReference type="Pfam" id="PF12505">
    <property type="entry name" value="DUF3712"/>
    <property type="match status" value="1"/>
</dbReference>
<keyword evidence="3" id="KW-1185">Reference proteome</keyword>
<evidence type="ECO:0000256" key="1">
    <source>
        <dbReference type="SAM" id="Phobius"/>
    </source>
</evidence>
<name>A0A0F8X5C7_9EURO</name>
<protein>
    <submittedName>
        <fullName evidence="2">Uncharacterized protein</fullName>
    </submittedName>
</protein>
<evidence type="ECO:0000313" key="2">
    <source>
        <dbReference type="EMBL" id="KKK18772.1"/>
    </source>
</evidence>
<reference evidence="2 3" key="1">
    <citation type="submission" date="2015-02" db="EMBL/GenBank/DDBJ databases">
        <title>Draft Genome Sequences of Two Closely-Related Aflatoxigenic Aspergillus Species Obtained from the Cote d'Ivoire.</title>
        <authorList>
            <person name="Moore G.G."/>
            <person name="Beltz S.B."/>
            <person name="Mack B.M."/>
        </authorList>
    </citation>
    <scope>NUCLEOTIDE SEQUENCE [LARGE SCALE GENOMIC DNA]</scope>
    <source>
        <strain evidence="2 3">SRRC1468</strain>
    </source>
</reference>